<accession>A0ABV0JEW5</accession>
<evidence type="ECO:0008006" key="3">
    <source>
        <dbReference type="Google" id="ProtNLM"/>
    </source>
</evidence>
<gene>
    <name evidence="1" type="ORF">NC998_24845</name>
</gene>
<protein>
    <recommendedName>
        <fullName evidence="3">CobQ/CobB/MinD/ParA nucleotide binding domain-containing protein</fullName>
    </recommendedName>
</protein>
<dbReference type="Gene3D" id="3.40.50.300">
    <property type="entry name" value="P-loop containing nucleotide triphosphate hydrolases"/>
    <property type="match status" value="1"/>
</dbReference>
<dbReference type="EMBL" id="JAMPKM010000026">
    <property type="protein sequence ID" value="MEP0820332.1"/>
    <property type="molecule type" value="Genomic_DNA"/>
</dbReference>
<dbReference type="SUPFAM" id="SSF52540">
    <property type="entry name" value="P-loop containing nucleoside triphosphate hydrolases"/>
    <property type="match status" value="1"/>
</dbReference>
<sequence>MASKTTKLQPQVAESRAQQLNPKRMIGITSDKGGNGKSTVARALGDILIRRDIPTRAFDCDRRNAQLHRHYNQAFSSAFDSNTGVSRIDLSVRGGADELLNSLESPTTQIVLIDFPAGGGELFERFEREIKLFDFLSEIGYQLTMVSVLSRVKDSINSLRTLMEYCGDRADHVVLKNCFFGEPEKFSRFDQSKTKELVLQTGGVILNFPDLYDSTYDVLDDKNLTFSGALQPESGLPMADRHRVRVFLDEAEAEFLEAAEFLGLA</sequence>
<dbReference type="RefSeq" id="WP_190441338.1">
    <property type="nucleotide sequence ID" value="NZ_JAMPKM010000026.1"/>
</dbReference>
<reference evidence="1 2" key="1">
    <citation type="submission" date="2022-04" db="EMBL/GenBank/DDBJ databases">
        <title>Positive selection, recombination, and allopatry shape intraspecific diversity of widespread and dominant cyanobacteria.</title>
        <authorList>
            <person name="Wei J."/>
            <person name="Shu W."/>
            <person name="Hu C."/>
        </authorList>
    </citation>
    <scope>NUCLEOTIDE SEQUENCE [LARGE SCALE GENOMIC DNA]</scope>
    <source>
        <strain evidence="1 2">GB2-A4</strain>
    </source>
</reference>
<comment type="caution">
    <text evidence="1">The sequence shown here is derived from an EMBL/GenBank/DDBJ whole genome shotgun (WGS) entry which is preliminary data.</text>
</comment>
<evidence type="ECO:0000313" key="1">
    <source>
        <dbReference type="EMBL" id="MEP0820332.1"/>
    </source>
</evidence>
<evidence type="ECO:0000313" key="2">
    <source>
        <dbReference type="Proteomes" id="UP001464891"/>
    </source>
</evidence>
<dbReference type="InterPro" id="IPR027417">
    <property type="entry name" value="P-loop_NTPase"/>
</dbReference>
<name>A0ABV0JEW5_9CYAN</name>
<organism evidence="1 2">
    <name type="scientific">Trichocoleus desertorum GB2-A4</name>
    <dbReference type="NCBI Taxonomy" id="2933944"/>
    <lineage>
        <taxon>Bacteria</taxon>
        <taxon>Bacillati</taxon>
        <taxon>Cyanobacteriota</taxon>
        <taxon>Cyanophyceae</taxon>
        <taxon>Leptolyngbyales</taxon>
        <taxon>Trichocoleusaceae</taxon>
        <taxon>Trichocoleus</taxon>
    </lineage>
</organism>
<keyword evidence="2" id="KW-1185">Reference proteome</keyword>
<dbReference type="Proteomes" id="UP001464891">
    <property type="component" value="Unassembled WGS sequence"/>
</dbReference>
<proteinExistence type="predicted"/>